<evidence type="ECO:0000313" key="1">
    <source>
        <dbReference type="EMBL" id="QHS77965.1"/>
    </source>
</evidence>
<dbReference type="AlphaFoldDB" id="A0A6C0AF16"/>
<accession>A0A6C0AF16</accession>
<organism evidence="1">
    <name type="scientific">viral metagenome</name>
    <dbReference type="NCBI Taxonomy" id="1070528"/>
    <lineage>
        <taxon>unclassified sequences</taxon>
        <taxon>metagenomes</taxon>
        <taxon>organismal metagenomes</taxon>
    </lineage>
</organism>
<dbReference type="EMBL" id="MN740594">
    <property type="protein sequence ID" value="QHS77965.1"/>
    <property type="molecule type" value="Genomic_DNA"/>
</dbReference>
<name>A0A6C0AF16_9ZZZZ</name>
<sequence length="151" mass="18164">MSCINPLNFSQEENNLMNIFDDDNIFSYIKCLDTKDRYNFKIMLIKIMLKLYQKDLCIKLLSQGKIKMKIFDLVMDSITLSRDYFLWRYKFHHDNIINSIILVKKWKGVNKYKQSDILFSDFKIKKFVSLFTTISNSENEEVEKNMWNSIV</sequence>
<proteinExistence type="predicted"/>
<reference evidence="1" key="1">
    <citation type="journal article" date="2020" name="Nature">
        <title>Giant virus diversity and host interactions through global metagenomics.</title>
        <authorList>
            <person name="Schulz F."/>
            <person name="Roux S."/>
            <person name="Paez-Espino D."/>
            <person name="Jungbluth S."/>
            <person name="Walsh D.A."/>
            <person name="Denef V.J."/>
            <person name="McMahon K.D."/>
            <person name="Konstantinidis K.T."/>
            <person name="Eloe-Fadrosh E.A."/>
            <person name="Kyrpides N.C."/>
            <person name="Woyke T."/>
        </authorList>
    </citation>
    <scope>NUCLEOTIDE SEQUENCE</scope>
    <source>
        <strain evidence="1">GVMAG-S-1021933-23</strain>
    </source>
</reference>
<protein>
    <submittedName>
        <fullName evidence="1">Uncharacterized protein</fullName>
    </submittedName>
</protein>